<feature type="compositionally biased region" description="Low complexity" evidence="3">
    <location>
        <begin position="1512"/>
        <end position="1522"/>
    </location>
</feature>
<dbReference type="Pfam" id="PF23291">
    <property type="entry name" value="KOW4_SPT5"/>
    <property type="match status" value="1"/>
</dbReference>
<dbReference type="Gene3D" id="2.30.30.30">
    <property type="match status" value="1"/>
</dbReference>
<reference evidence="5" key="3">
    <citation type="submission" date="2015-04" db="UniProtKB">
        <authorList>
            <consortium name="EnsemblPlants"/>
        </authorList>
    </citation>
    <scope>IDENTIFICATION</scope>
</reference>
<dbReference type="InterPro" id="IPR005100">
    <property type="entry name" value="NGN-domain"/>
</dbReference>
<dbReference type="InterPro" id="IPR039385">
    <property type="entry name" value="NGN_Euk"/>
</dbReference>
<feature type="compositionally biased region" description="Low complexity" evidence="3">
    <location>
        <begin position="1255"/>
        <end position="1274"/>
    </location>
</feature>
<feature type="compositionally biased region" description="Gly residues" evidence="3">
    <location>
        <begin position="968"/>
        <end position="980"/>
    </location>
</feature>
<feature type="compositionally biased region" description="Basic and acidic residues" evidence="3">
    <location>
        <begin position="1391"/>
        <end position="1403"/>
    </location>
</feature>
<feature type="compositionally biased region" description="Polar residues" evidence="3">
    <location>
        <begin position="1100"/>
        <end position="1129"/>
    </location>
</feature>
<dbReference type="InterPro" id="IPR041973">
    <property type="entry name" value="KOW_Spt5_1"/>
</dbReference>
<reference evidence="6" key="2">
    <citation type="submission" date="2013-12" db="EMBL/GenBank/DDBJ databases">
        <authorList>
            <person name="Yu Y."/>
            <person name="Lee S."/>
            <person name="de Baynast K."/>
            <person name="Wissotski M."/>
            <person name="Liu L."/>
            <person name="Talag J."/>
            <person name="Goicoechea J."/>
            <person name="Angelova A."/>
            <person name="Jetty R."/>
            <person name="Kudrna D."/>
            <person name="Golser W."/>
            <person name="Rivera L."/>
            <person name="Zhang J."/>
            <person name="Wing R."/>
        </authorList>
    </citation>
    <scope>NUCLEOTIDE SEQUENCE</scope>
</reference>
<dbReference type="GO" id="GO:0006357">
    <property type="term" value="P:regulation of transcription by RNA polymerase II"/>
    <property type="evidence" value="ECO:0007669"/>
    <property type="project" value="InterPro"/>
</dbReference>
<feature type="compositionally biased region" description="Polar residues" evidence="3">
    <location>
        <begin position="647"/>
        <end position="659"/>
    </location>
</feature>
<dbReference type="FunFam" id="3.30.70.940:FF:000010">
    <property type="entry name" value="Protein RNA-directed DNA methylation 3"/>
    <property type="match status" value="1"/>
</dbReference>
<dbReference type="InterPro" id="IPR014722">
    <property type="entry name" value="Rib_uL2_dom2"/>
</dbReference>
<feature type="compositionally biased region" description="Polar residues" evidence="3">
    <location>
        <begin position="1138"/>
        <end position="1154"/>
    </location>
</feature>
<feature type="compositionally biased region" description="Basic and acidic residues" evidence="3">
    <location>
        <begin position="892"/>
        <end position="914"/>
    </location>
</feature>
<dbReference type="CDD" id="cd09888">
    <property type="entry name" value="NGN_Euk"/>
    <property type="match status" value="1"/>
</dbReference>
<organism evidence="5 6">
    <name type="scientific">Leersia perrieri</name>
    <dbReference type="NCBI Taxonomy" id="77586"/>
    <lineage>
        <taxon>Eukaryota</taxon>
        <taxon>Viridiplantae</taxon>
        <taxon>Streptophyta</taxon>
        <taxon>Embryophyta</taxon>
        <taxon>Tracheophyta</taxon>
        <taxon>Spermatophyta</taxon>
        <taxon>Magnoliopsida</taxon>
        <taxon>Liliopsida</taxon>
        <taxon>Poales</taxon>
        <taxon>Poaceae</taxon>
        <taxon>BOP clade</taxon>
        <taxon>Oryzoideae</taxon>
        <taxon>Oryzeae</taxon>
        <taxon>Oryzinae</taxon>
        <taxon>Leersia</taxon>
    </lineage>
</organism>
<feature type="compositionally biased region" description="Gly residues" evidence="3">
    <location>
        <begin position="1554"/>
        <end position="1563"/>
    </location>
</feature>
<feature type="compositionally biased region" description="Polar residues" evidence="3">
    <location>
        <begin position="1275"/>
        <end position="1287"/>
    </location>
</feature>
<dbReference type="InterPro" id="IPR041977">
    <property type="entry name" value="KOW_Spt5_4"/>
</dbReference>
<dbReference type="Gene3D" id="3.30.70.940">
    <property type="entry name" value="NusG, N-terminal domain"/>
    <property type="match status" value="1"/>
</dbReference>
<feature type="compositionally biased region" description="Polar residues" evidence="3">
    <location>
        <begin position="1212"/>
        <end position="1237"/>
    </location>
</feature>
<feature type="compositionally biased region" description="Polar residues" evidence="3">
    <location>
        <begin position="613"/>
        <end position="630"/>
    </location>
</feature>
<dbReference type="GO" id="GO:0006368">
    <property type="term" value="P:transcription elongation by RNA polymerase II"/>
    <property type="evidence" value="ECO:0007669"/>
    <property type="project" value="TreeGrafter"/>
</dbReference>
<evidence type="ECO:0000256" key="1">
    <source>
        <dbReference type="ARBA" id="ARBA00004123"/>
    </source>
</evidence>
<dbReference type="GO" id="GO:0032044">
    <property type="term" value="C:DSIF complex"/>
    <property type="evidence" value="ECO:0007669"/>
    <property type="project" value="TreeGrafter"/>
</dbReference>
<evidence type="ECO:0000256" key="2">
    <source>
        <dbReference type="ARBA" id="ARBA00023242"/>
    </source>
</evidence>
<dbReference type="InterPro" id="IPR005824">
    <property type="entry name" value="KOW"/>
</dbReference>
<dbReference type="PANTHER" id="PTHR11125">
    <property type="entry name" value="SUPPRESSOR OF TY 5"/>
    <property type="match status" value="1"/>
</dbReference>
<dbReference type="GO" id="GO:0003729">
    <property type="term" value="F:mRNA binding"/>
    <property type="evidence" value="ECO:0007669"/>
    <property type="project" value="TreeGrafter"/>
</dbReference>
<evidence type="ECO:0000256" key="3">
    <source>
        <dbReference type="SAM" id="MobiDB-lite"/>
    </source>
</evidence>
<feature type="region of interest" description="Disordered" evidence="3">
    <location>
        <begin position="1"/>
        <end position="53"/>
    </location>
</feature>
<feature type="compositionally biased region" description="Basic and acidic residues" evidence="3">
    <location>
        <begin position="748"/>
        <end position="757"/>
    </location>
</feature>
<sequence>MAVKGKGKAVAATPPGGASASASAGGAKRRKGSADAGPSFSSTAEAEAAKRRRRSGVLQFFDDAACVGDDDDEEEEEEEMFMSDEEEDIDDGFFTEGKAENINLKRTERSHPLPFLGIVKEEELSGDELEEFIKERYSSRVKHTAFDGSTNVDDDEFTMDGLLKEPTIWKIKCMVGRERQMAFCLMQKYVDLQKFGTKVPIISVFALDHVRGFVFVEAEKACDVTEACKGFCSVYISRINAVPAAEVPSLLSSRAKPFVISPGTWVVSADNGRKRVLIKLIPRVDLRAISKKFGGAISLKEAAIPAPRLISSQELEPHIEMKRDRQTGDVFEVLDGLMFKDGFLYKRVALSSLIYWGIQPTETELLKFSSSPTNTSSTDDLDWVSSMRKDFGVVIAFEKDGLRILKGGPEGFAMTVKKQDIKKVCADKMFTAVDHKKKIISINDTVNVLEGPFQGKQGVVKHLYMGILFIYNESESENNGYFCAQCGSCENVKKRKELANSTFGNSEDNPIPMFSYEQNEQRDNERPYRSTREQLFSIGEMLRIRKGPLKGYLCRVVRIFRNDVTVKLDSLLKIVTGWLADYSCSCSLTVIDHSVIFSVQAEFLSVPAKRGDNSSGAPSGPFGNQDTTFFGSEADKPSWDNGLPSFGSDSWQPFSSSKLPVQKADGESDADPWSKKAASSVDDSDPWGTKTKSASIDVWNNSATQKENSSDDAWGKQPGGSGSNIGGSSWDRMTADNESGKSDNWGDACKEMDKTGSDPDPWGSKVKEVDLKETDNWGKASMETEKKSEDDNHGWGQPVGKLNQDHEKGARKSGAWDTVIAESSSSVPGRGDDDSWAKTDSSVAQDDAWGKSKDNNSDGAAGWSKTKTSNQSHGTGGWDTAAGNWNSSSDVDGQKDAWGKAKDANANSEEKNNEDGTWNKAAALDQVGGSDWGNPKFSSGDGPSSWNKEDEVGGDSQNGNWSRPSGNYEGGRGFGRGQGRGRGREYGDLGGRNNQGSWKNSGGNDSSGRPSWRSDNQMDKEVGDSGGYRGRGRGRSQYGGQGRGDNGWRNGGRSSSEYGRSDPDAPSWGNKQPNFANEGCADWDKGTSNKGSWDRGDNWNAPNSAINQPWSSSRGTKSSDENQASTWISSEDKKPSGGQEQQSDAWASQMTSTAGVEDKSDEWGTKAEGNAGSTGGKWENASTGEERGSDPWGSKICSAKGKEQETDPWASKVTSTADAGDNNNGWNTMVRDTSSGSEGKWGNAGTEEKVDAWKSNEGSENSGGWNSAGSSWGNQKSSWGKPTSSGGEQEPAWSNPKSGDDNSGYGRGGFGHGNRGRGRGRNFGDSGSSWGGGSSRNDESRGERSEDRWNTRDSDGGRGRGRGRFGRGDRSQGNNYGSGGNNDRSWGSGRGNRDQNNDRRPFGQDRGGGWSQSSDWNSNKVTTEDQAFSKGKSSWGSDKNDGWGASKPSGGDDQAGKNHATNPWGAPPSDTTTGGGSGGGGSWENRTEDTSEKSSWGGSEAGQKKEGSWAKSEGSGSQTGGSSRDKPDGGWNSNKGEDTEGGGSGSAWEKADGKGGSSGNGGW</sequence>
<protein>
    <recommendedName>
        <fullName evidence="4">KOW domain-containing protein</fullName>
    </recommendedName>
</protein>
<feature type="domain" description="KOW" evidence="4">
    <location>
        <begin position="535"/>
        <end position="562"/>
    </location>
</feature>
<feature type="compositionally biased region" description="Polar residues" evidence="3">
    <location>
        <begin position="1411"/>
        <end position="1437"/>
    </location>
</feature>
<feature type="compositionally biased region" description="Polar residues" evidence="3">
    <location>
        <begin position="992"/>
        <end position="1015"/>
    </location>
</feature>
<comment type="subcellular location">
    <subcellularLocation>
        <location evidence="1">Nucleus</location>
    </subcellularLocation>
</comment>
<reference evidence="5 6" key="1">
    <citation type="submission" date="2012-08" db="EMBL/GenBank/DDBJ databases">
        <title>Oryza genome evolution.</title>
        <authorList>
            <person name="Wing R.A."/>
        </authorList>
    </citation>
    <scope>NUCLEOTIDE SEQUENCE</scope>
</reference>
<feature type="compositionally biased region" description="Polar residues" evidence="3">
    <location>
        <begin position="690"/>
        <end position="707"/>
    </location>
</feature>
<name>A0A0D9WID5_9ORYZ</name>
<proteinExistence type="predicted"/>
<feature type="compositionally biased region" description="Basic and acidic residues" evidence="3">
    <location>
        <begin position="765"/>
        <end position="793"/>
    </location>
</feature>
<dbReference type="InterPro" id="IPR036735">
    <property type="entry name" value="NGN_dom_sf"/>
</dbReference>
<feature type="compositionally biased region" description="Basic and acidic residues" evidence="3">
    <location>
        <begin position="1082"/>
        <end position="1097"/>
    </location>
</feature>
<keyword evidence="2" id="KW-0539">Nucleus</keyword>
<feature type="compositionally biased region" description="Basic and acidic residues" evidence="3">
    <location>
        <begin position="1336"/>
        <end position="1358"/>
    </location>
</feature>
<dbReference type="Pfam" id="PF03439">
    <property type="entry name" value="Spt5-NGN"/>
    <property type="match status" value="1"/>
</dbReference>
<dbReference type="Gramene" id="LPERR05G17980.3">
    <property type="protein sequence ID" value="LPERR05G17980.3"/>
    <property type="gene ID" value="LPERR05G17980"/>
</dbReference>
<accession>A0A0D9WID5</accession>
<dbReference type="EnsemblPlants" id="LPERR05G17980.3">
    <property type="protein sequence ID" value="LPERR05G17980.3"/>
    <property type="gene ID" value="LPERR05G17980"/>
</dbReference>
<dbReference type="STRING" id="77586.A0A0D9WID5"/>
<dbReference type="Pfam" id="PF23042">
    <property type="entry name" value="KOW1_SPT5"/>
    <property type="match status" value="1"/>
</dbReference>
<feature type="domain" description="KOW" evidence="4">
    <location>
        <begin position="439"/>
        <end position="466"/>
    </location>
</feature>
<dbReference type="CDD" id="cd06084">
    <property type="entry name" value="KOW_Spt5_4"/>
    <property type="match status" value="1"/>
</dbReference>
<dbReference type="InterPro" id="IPR039659">
    <property type="entry name" value="SPT5"/>
</dbReference>
<evidence type="ECO:0000313" key="6">
    <source>
        <dbReference type="Proteomes" id="UP000032180"/>
    </source>
</evidence>
<feature type="compositionally biased region" description="Low complexity" evidence="3">
    <location>
        <begin position="1047"/>
        <end position="1056"/>
    </location>
</feature>
<dbReference type="Proteomes" id="UP000032180">
    <property type="component" value="Chromosome 5"/>
</dbReference>
<dbReference type="PANTHER" id="PTHR11125:SF8">
    <property type="entry name" value="PROTEIN RNA-DIRECTED DNA METHYLATION 3"/>
    <property type="match status" value="1"/>
</dbReference>
<evidence type="ECO:0000313" key="5">
    <source>
        <dbReference type="EnsemblPlants" id="LPERR05G17980.3"/>
    </source>
</evidence>
<evidence type="ECO:0000259" key="4">
    <source>
        <dbReference type="SMART" id="SM00739"/>
    </source>
</evidence>
<dbReference type="GO" id="GO:0032784">
    <property type="term" value="P:regulation of DNA-templated transcription elongation"/>
    <property type="evidence" value="ECO:0007669"/>
    <property type="project" value="InterPro"/>
</dbReference>
<keyword evidence="6" id="KW-1185">Reference proteome</keyword>
<feature type="compositionally biased region" description="Polar residues" evidence="3">
    <location>
        <begin position="955"/>
        <end position="965"/>
    </location>
</feature>
<feature type="compositionally biased region" description="Gly residues" evidence="3">
    <location>
        <begin position="1473"/>
        <end position="1482"/>
    </location>
</feature>
<dbReference type="SMART" id="SM00739">
    <property type="entry name" value="KOW"/>
    <property type="match status" value="2"/>
</dbReference>
<dbReference type="eggNOG" id="KOG1999">
    <property type="taxonomic scope" value="Eukaryota"/>
</dbReference>
<feature type="region of interest" description="Disordered" evidence="3">
    <location>
        <begin position="608"/>
        <end position="1563"/>
    </location>
</feature>
<feature type="compositionally biased region" description="Low complexity" evidence="3">
    <location>
        <begin position="1"/>
        <end position="26"/>
    </location>
</feature>
<dbReference type="FunFam" id="2.30.30.30:FF:000053">
    <property type="entry name" value="Protein RNA-directed DNA methylation 3"/>
    <property type="match status" value="1"/>
</dbReference>
<feature type="compositionally biased region" description="Basic and acidic residues" evidence="3">
    <location>
        <begin position="1156"/>
        <end position="1165"/>
    </location>
</feature>